<reference evidence="3 4" key="1">
    <citation type="submission" date="2024-01" db="EMBL/GenBank/DDBJ databases">
        <authorList>
            <person name="Allen C."/>
            <person name="Tagirdzhanova G."/>
        </authorList>
    </citation>
    <scope>NUCLEOTIDE SEQUENCE [LARGE SCALE GENOMIC DNA]</scope>
</reference>
<dbReference type="Gene3D" id="2.60.40.420">
    <property type="entry name" value="Cupredoxins - blue copper proteins"/>
    <property type="match status" value="1"/>
</dbReference>
<dbReference type="EMBL" id="CAWUHD010000076">
    <property type="protein sequence ID" value="CAK7227973.1"/>
    <property type="molecule type" value="Genomic_DNA"/>
</dbReference>
<dbReference type="SUPFAM" id="SSF49503">
    <property type="entry name" value="Cupredoxins"/>
    <property type="match status" value="1"/>
</dbReference>
<dbReference type="InterPro" id="IPR008972">
    <property type="entry name" value="Cupredoxin"/>
</dbReference>
<protein>
    <recommendedName>
        <fullName evidence="5">Extracellular serine-rich protein</fullName>
    </recommendedName>
</protein>
<evidence type="ECO:0000256" key="1">
    <source>
        <dbReference type="SAM" id="MobiDB-lite"/>
    </source>
</evidence>
<name>A0ABP0C819_9PEZI</name>
<feature type="region of interest" description="Disordered" evidence="1">
    <location>
        <begin position="49"/>
        <end position="94"/>
    </location>
</feature>
<feature type="signal peptide" evidence="2">
    <location>
        <begin position="1"/>
        <end position="17"/>
    </location>
</feature>
<dbReference type="PANTHER" id="PTHR34883:SF15">
    <property type="entry name" value="EXTRACELLULAR SERINE-RICH PROTEIN"/>
    <property type="match status" value="1"/>
</dbReference>
<organism evidence="3 4">
    <name type="scientific">Sporothrix eucalyptigena</name>
    <dbReference type="NCBI Taxonomy" id="1812306"/>
    <lineage>
        <taxon>Eukaryota</taxon>
        <taxon>Fungi</taxon>
        <taxon>Dikarya</taxon>
        <taxon>Ascomycota</taxon>
        <taxon>Pezizomycotina</taxon>
        <taxon>Sordariomycetes</taxon>
        <taxon>Sordariomycetidae</taxon>
        <taxon>Ophiostomatales</taxon>
        <taxon>Ophiostomataceae</taxon>
        <taxon>Sporothrix</taxon>
    </lineage>
</organism>
<evidence type="ECO:0000313" key="4">
    <source>
        <dbReference type="Proteomes" id="UP001642482"/>
    </source>
</evidence>
<dbReference type="Proteomes" id="UP001642482">
    <property type="component" value="Unassembled WGS sequence"/>
</dbReference>
<accession>A0ABP0C819</accession>
<sequence length="298" mass="30390">MSLQLAIFASLVGMALSATTTATSTTPDHLDTTTTSVVSTPLATTTHLTSPTTLTISTKKTSTKSPTTTTKPPPSSTISTTTSPSSSTSLTSTTPASTISIAVGESGLSFTPNTVSAAVGDVLEFSFYPRNHSVALGTWDQACVPAASGGFFSGFIPLDNNASHLATFQVTVDTFNPMVFYCSAGRHCQEGMFGVVNPANGTNTTAANADDTLAAYAVMAKNASSSVSPKSVFGGTLAFNGTTINSTTNGTVCGRNSANITSATAWCIPYIPDISSGSAMLEQSLWSVMGVALAVCLL</sequence>
<proteinExistence type="predicted"/>
<evidence type="ECO:0008006" key="5">
    <source>
        <dbReference type="Google" id="ProtNLM"/>
    </source>
</evidence>
<keyword evidence="2" id="KW-0732">Signal</keyword>
<evidence type="ECO:0000256" key="2">
    <source>
        <dbReference type="SAM" id="SignalP"/>
    </source>
</evidence>
<keyword evidence="4" id="KW-1185">Reference proteome</keyword>
<dbReference type="InterPro" id="IPR052953">
    <property type="entry name" value="Ser-rich/MCO-related"/>
</dbReference>
<evidence type="ECO:0000313" key="3">
    <source>
        <dbReference type="EMBL" id="CAK7227973.1"/>
    </source>
</evidence>
<gene>
    <name evidence="3" type="ORF">SEUCBS140593_006757</name>
</gene>
<dbReference type="PANTHER" id="PTHR34883">
    <property type="entry name" value="SERINE-RICH PROTEIN, PUTATIVE-RELATED-RELATED"/>
    <property type="match status" value="1"/>
</dbReference>
<feature type="chain" id="PRO_5045510243" description="Extracellular serine-rich protein" evidence="2">
    <location>
        <begin position="18"/>
        <end position="298"/>
    </location>
</feature>
<comment type="caution">
    <text evidence="3">The sequence shown here is derived from an EMBL/GenBank/DDBJ whole genome shotgun (WGS) entry which is preliminary data.</text>
</comment>
<dbReference type="CDD" id="cd00920">
    <property type="entry name" value="Cupredoxin"/>
    <property type="match status" value="1"/>
</dbReference>